<proteinExistence type="predicted"/>
<organism evidence="2 3">
    <name type="scientific">Rugamonas fusca</name>
    <dbReference type="NCBI Taxonomy" id="2758568"/>
    <lineage>
        <taxon>Bacteria</taxon>
        <taxon>Pseudomonadati</taxon>
        <taxon>Pseudomonadota</taxon>
        <taxon>Betaproteobacteria</taxon>
        <taxon>Burkholderiales</taxon>
        <taxon>Oxalobacteraceae</taxon>
        <taxon>Telluria group</taxon>
        <taxon>Rugamonas</taxon>
    </lineage>
</organism>
<dbReference type="Gene3D" id="3.40.470.10">
    <property type="entry name" value="Uracil-DNA glycosylase-like domain"/>
    <property type="match status" value="1"/>
</dbReference>
<evidence type="ECO:0000259" key="1">
    <source>
        <dbReference type="SMART" id="SM00986"/>
    </source>
</evidence>
<dbReference type="PANTHER" id="PTHR42160">
    <property type="entry name" value="URACIL-DNA GLYCOSYLASE SUPERFAMILY PROTEIN"/>
    <property type="match status" value="1"/>
</dbReference>
<dbReference type="AlphaFoldDB" id="A0A7W2I8U7"/>
<dbReference type="SUPFAM" id="SSF52141">
    <property type="entry name" value="Uracil-DNA glycosylase-like"/>
    <property type="match status" value="1"/>
</dbReference>
<dbReference type="RefSeq" id="WP_182219962.1">
    <property type="nucleotide sequence ID" value="NZ_JACEZS010000021.1"/>
</dbReference>
<reference evidence="2 3" key="1">
    <citation type="submission" date="2020-07" db="EMBL/GenBank/DDBJ databases">
        <title>Novel species isolated from subtropical streams in China.</title>
        <authorList>
            <person name="Lu H."/>
        </authorList>
    </citation>
    <scope>NUCLEOTIDE SEQUENCE [LARGE SCALE GENOMIC DNA]</scope>
    <source>
        <strain evidence="2 3">FT3S</strain>
    </source>
</reference>
<dbReference type="PANTHER" id="PTHR42160:SF1">
    <property type="entry name" value="URACIL-DNA GLYCOSYLASE SUPERFAMILY PROTEIN"/>
    <property type="match status" value="1"/>
</dbReference>
<dbReference type="SMART" id="SM00986">
    <property type="entry name" value="UDG"/>
    <property type="match status" value="1"/>
</dbReference>
<keyword evidence="3" id="KW-1185">Reference proteome</keyword>
<dbReference type="InterPro" id="IPR005122">
    <property type="entry name" value="Uracil-DNA_glycosylase-like"/>
</dbReference>
<dbReference type="Pfam" id="PF03167">
    <property type="entry name" value="UDG"/>
    <property type="match status" value="1"/>
</dbReference>
<accession>A0A7W2I8U7</accession>
<dbReference type="InterPro" id="IPR036895">
    <property type="entry name" value="Uracil-DNA_glycosylase-like_sf"/>
</dbReference>
<feature type="domain" description="Uracil-DNA glycosylase-like" evidence="1">
    <location>
        <begin position="40"/>
        <end position="197"/>
    </location>
</feature>
<dbReference type="EMBL" id="JACEZS010000021">
    <property type="protein sequence ID" value="MBA5607758.1"/>
    <property type="molecule type" value="Genomic_DNA"/>
</dbReference>
<protein>
    <submittedName>
        <fullName evidence="2">Uracil-DNA glycosylase family protein</fullName>
    </submittedName>
</protein>
<dbReference type="SMART" id="SM00987">
    <property type="entry name" value="UreE_C"/>
    <property type="match status" value="1"/>
</dbReference>
<dbReference type="Proteomes" id="UP000566711">
    <property type="component" value="Unassembled WGS sequence"/>
</dbReference>
<evidence type="ECO:0000313" key="2">
    <source>
        <dbReference type="EMBL" id="MBA5607758.1"/>
    </source>
</evidence>
<gene>
    <name evidence="2" type="ORF">H3H36_20600</name>
</gene>
<comment type="caution">
    <text evidence="2">The sequence shown here is derived from an EMBL/GenBank/DDBJ whole genome shotgun (WGS) entry which is preliminary data.</text>
</comment>
<dbReference type="CDD" id="cd10033">
    <property type="entry name" value="UDG_like"/>
    <property type="match status" value="1"/>
</dbReference>
<evidence type="ECO:0000313" key="3">
    <source>
        <dbReference type="Proteomes" id="UP000566711"/>
    </source>
</evidence>
<sequence>MNRSRSPSTTTAYAGLDPLLAAVRQCRACEAHLPLGPRPVLQAGASARILIVGQAPGARVHASGVPWDDPSGERLRQWLGLDASAFHDASTIAIIPMGYCYPGRGSSGDLPPRRECATLWLDQLLAALPNIELTLLIGLHAQRHFLGSRRKSSLTETVRAWRTFGPRYLPLPHPSPRNTPWFQRHPWFESELLPTLRERVASLTAK</sequence>
<dbReference type="InterPro" id="IPR047124">
    <property type="entry name" value="HI_0220.2"/>
</dbReference>
<name>A0A7W2I8U7_9BURK</name>